<gene>
    <name evidence="2" type="ORF">CFR77_05760</name>
</gene>
<dbReference type="InterPro" id="IPR025139">
    <property type="entry name" value="DUF4062"/>
</dbReference>
<evidence type="ECO:0000313" key="2">
    <source>
        <dbReference type="EMBL" id="PYD80014.1"/>
    </source>
</evidence>
<dbReference type="RefSeq" id="WP_078523956.1">
    <property type="nucleotide sequence ID" value="NZ_CP137147.1"/>
</dbReference>
<feature type="domain" description="DUF4062" evidence="1">
    <location>
        <begin position="5"/>
        <end position="91"/>
    </location>
</feature>
<dbReference type="AlphaFoldDB" id="A0A318QPY8"/>
<evidence type="ECO:0000313" key="3">
    <source>
        <dbReference type="Proteomes" id="UP000247814"/>
    </source>
</evidence>
<dbReference type="Pfam" id="PF13271">
    <property type="entry name" value="DUF4062"/>
    <property type="match status" value="1"/>
</dbReference>
<dbReference type="Proteomes" id="UP000247814">
    <property type="component" value="Unassembled WGS sequence"/>
</dbReference>
<comment type="caution">
    <text evidence="2">The sequence shown here is derived from an EMBL/GenBank/DDBJ whole genome shotgun (WGS) entry which is preliminary data.</text>
</comment>
<proteinExistence type="predicted"/>
<evidence type="ECO:0000259" key="1">
    <source>
        <dbReference type="Pfam" id="PF13271"/>
    </source>
</evidence>
<sequence length="335" mass="39081">MAKPRIFVSSTFYDLRLARGELEHFIRDMGYEPVLNERGQIPYGKESALEDYCYNEINKVHILISIIGGRFGSQSKASDKYSISNIELKTAQKQGKQVYIFIESGVMSEYFTYVKNKDVKGIQYSHVDDVRVYKFIDEIYAMSANNQIFPFDSMPQLITYLREQWAGLFERFLDGEAQVRLVDMMNKMEQVTSTLEGLAELYRTTSTSGDSDDKNRMMDEILIQNHPLFSAMRKLLRVRYRLFFTNEHEMDEWLRYARAGKKLVSSPKLWDEEDRDDFTVYNVSMGKDTHYIFQVSKSLFDENKSLKPMLPGDWDDSLISLVELNTPGDDDEIPF</sequence>
<organism evidence="2 3">
    <name type="scientific">Komagataeibacter sucrofermentans</name>
    <dbReference type="NCBI Taxonomy" id="1053551"/>
    <lineage>
        <taxon>Bacteria</taxon>
        <taxon>Pseudomonadati</taxon>
        <taxon>Pseudomonadota</taxon>
        <taxon>Alphaproteobacteria</taxon>
        <taxon>Acetobacterales</taxon>
        <taxon>Acetobacteraceae</taxon>
        <taxon>Komagataeibacter</taxon>
    </lineage>
</organism>
<dbReference type="OrthoDB" id="72299at2"/>
<reference evidence="2 3" key="1">
    <citation type="submission" date="2017-07" db="EMBL/GenBank/DDBJ databases">
        <title>A draft genome sequence of Komagataeibacter sucrofermentans LMG 18788.</title>
        <authorList>
            <person name="Skraban J."/>
            <person name="Cleenwerck I."/>
            <person name="Vandamme P."/>
            <person name="Trcek J."/>
        </authorList>
    </citation>
    <scope>NUCLEOTIDE SEQUENCE [LARGE SCALE GENOMIC DNA]</scope>
    <source>
        <strain evidence="2 3">LMG 18788</strain>
    </source>
</reference>
<keyword evidence="3" id="KW-1185">Reference proteome</keyword>
<accession>A0A318QPY8</accession>
<protein>
    <recommendedName>
        <fullName evidence="1">DUF4062 domain-containing protein</fullName>
    </recommendedName>
</protein>
<dbReference type="EMBL" id="NKUA01000005">
    <property type="protein sequence ID" value="PYD80014.1"/>
    <property type="molecule type" value="Genomic_DNA"/>
</dbReference>
<name>A0A318QPY8_9PROT</name>